<proteinExistence type="predicted"/>
<gene>
    <name evidence="1" type="ORF">K491DRAFT_183581</name>
</gene>
<keyword evidence="2" id="KW-1185">Reference proteome</keyword>
<dbReference type="EMBL" id="MU004289">
    <property type="protein sequence ID" value="KAF2662602.1"/>
    <property type="molecule type" value="Genomic_DNA"/>
</dbReference>
<name>A0A6A6TS13_9PLEO</name>
<protein>
    <submittedName>
        <fullName evidence="1">Uncharacterized protein</fullName>
    </submittedName>
</protein>
<organism evidence="1 2">
    <name type="scientific">Lophiostoma macrostomum CBS 122681</name>
    <dbReference type="NCBI Taxonomy" id="1314788"/>
    <lineage>
        <taxon>Eukaryota</taxon>
        <taxon>Fungi</taxon>
        <taxon>Dikarya</taxon>
        <taxon>Ascomycota</taxon>
        <taxon>Pezizomycotina</taxon>
        <taxon>Dothideomycetes</taxon>
        <taxon>Pleosporomycetidae</taxon>
        <taxon>Pleosporales</taxon>
        <taxon>Lophiostomataceae</taxon>
        <taxon>Lophiostoma</taxon>
    </lineage>
</organism>
<dbReference type="Proteomes" id="UP000799324">
    <property type="component" value="Unassembled WGS sequence"/>
</dbReference>
<dbReference type="AlphaFoldDB" id="A0A6A6TS13"/>
<accession>A0A6A6TS13</accession>
<evidence type="ECO:0000313" key="1">
    <source>
        <dbReference type="EMBL" id="KAF2662602.1"/>
    </source>
</evidence>
<reference evidence="1" key="1">
    <citation type="journal article" date="2020" name="Stud. Mycol.">
        <title>101 Dothideomycetes genomes: a test case for predicting lifestyles and emergence of pathogens.</title>
        <authorList>
            <person name="Haridas S."/>
            <person name="Albert R."/>
            <person name="Binder M."/>
            <person name="Bloem J."/>
            <person name="Labutti K."/>
            <person name="Salamov A."/>
            <person name="Andreopoulos B."/>
            <person name="Baker S."/>
            <person name="Barry K."/>
            <person name="Bills G."/>
            <person name="Bluhm B."/>
            <person name="Cannon C."/>
            <person name="Castanera R."/>
            <person name="Culley D."/>
            <person name="Daum C."/>
            <person name="Ezra D."/>
            <person name="Gonzalez J."/>
            <person name="Henrissat B."/>
            <person name="Kuo A."/>
            <person name="Liang C."/>
            <person name="Lipzen A."/>
            <person name="Lutzoni F."/>
            <person name="Magnuson J."/>
            <person name="Mondo S."/>
            <person name="Nolan M."/>
            <person name="Ohm R."/>
            <person name="Pangilinan J."/>
            <person name="Park H.-J."/>
            <person name="Ramirez L."/>
            <person name="Alfaro M."/>
            <person name="Sun H."/>
            <person name="Tritt A."/>
            <person name="Yoshinaga Y."/>
            <person name="Zwiers L.-H."/>
            <person name="Turgeon B."/>
            <person name="Goodwin S."/>
            <person name="Spatafora J."/>
            <person name="Crous P."/>
            <person name="Grigoriev I."/>
        </authorList>
    </citation>
    <scope>NUCLEOTIDE SEQUENCE</scope>
    <source>
        <strain evidence="1">CBS 122681</strain>
    </source>
</reference>
<evidence type="ECO:0000313" key="2">
    <source>
        <dbReference type="Proteomes" id="UP000799324"/>
    </source>
</evidence>
<sequence length="264" mass="30036">MDPDWNKAAPNTTASQQLDSENVIWSTQWTPNHTVDRKFFDGIAGDYLDQMLHDGLHFNGVDDSYVPFALCAAQNKYANWSYGLELPDPRDPDYAMLTYAHKVSTGLLDRFKSTAQAMECFTDRYVEEIRRGDLEYLQEAKIFALEQFIPDAPSGIAGKRVFDTCSELCALYDTVRPSMLPLRPREKSAELLEKWKETLSEWRFGLQLTSTPSFHEGNTHYATSIFWKTAFRCTERIEAAHNAACVNLPTAVSIPAFLELETLI</sequence>